<name>A0A7W9YGZ3_9ACTN</name>
<evidence type="ECO:0000256" key="1">
    <source>
        <dbReference type="SAM" id="MobiDB-lite"/>
    </source>
</evidence>
<keyword evidence="2" id="KW-0812">Transmembrane</keyword>
<evidence type="ECO:0000256" key="2">
    <source>
        <dbReference type="SAM" id="Phobius"/>
    </source>
</evidence>
<protein>
    <recommendedName>
        <fullName evidence="5">DUF2269 domain-containing protein</fullName>
    </recommendedName>
</protein>
<accession>A0A7W9YGZ3</accession>
<keyword evidence="2" id="KW-1133">Transmembrane helix</keyword>
<proteinExistence type="predicted"/>
<comment type="caution">
    <text evidence="3">The sequence shown here is derived from an EMBL/GenBank/DDBJ whole genome shotgun (WGS) entry which is preliminary data.</text>
</comment>
<sequence>MGRRPARVTVSVGWLGAVAAFLALAVAGLTAEDSLTARGAYLAMEVVAWFVIVPLGLASLVTGLVSALGTTWGLFRHYWVLVKLLLTVAATVLLLVHLQPIGFMAGIAADTAAPLTGADHLGVRTQPLFDAGAALLVLLVATTLAVVKPRGMTPYGQRGQRGQRAQRRGPSAAAAVRSSGSDPAVGAD</sequence>
<keyword evidence="4" id="KW-1185">Reference proteome</keyword>
<keyword evidence="2" id="KW-0472">Membrane</keyword>
<dbReference type="RefSeq" id="WP_184075299.1">
    <property type="nucleotide sequence ID" value="NZ_JACHDS010000001.1"/>
</dbReference>
<evidence type="ECO:0000313" key="4">
    <source>
        <dbReference type="Proteomes" id="UP000546642"/>
    </source>
</evidence>
<dbReference type="Proteomes" id="UP000546642">
    <property type="component" value="Unassembled WGS sequence"/>
</dbReference>
<evidence type="ECO:0000313" key="3">
    <source>
        <dbReference type="EMBL" id="MBB6171968.1"/>
    </source>
</evidence>
<feature type="transmembrane region" description="Helical" evidence="2">
    <location>
        <begin position="80"/>
        <end position="108"/>
    </location>
</feature>
<dbReference type="EMBL" id="JACHDS010000001">
    <property type="protein sequence ID" value="MBB6171968.1"/>
    <property type="molecule type" value="Genomic_DNA"/>
</dbReference>
<evidence type="ECO:0008006" key="5">
    <source>
        <dbReference type="Google" id="ProtNLM"/>
    </source>
</evidence>
<gene>
    <name evidence="3" type="ORF">HNR23_002028</name>
</gene>
<dbReference type="AlphaFoldDB" id="A0A7W9YGZ3"/>
<feature type="region of interest" description="Disordered" evidence="1">
    <location>
        <begin position="155"/>
        <end position="188"/>
    </location>
</feature>
<reference evidence="3 4" key="1">
    <citation type="submission" date="2020-08" db="EMBL/GenBank/DDBJ databases">
        <title>Sequencing the genomes of 1000 actinobacteria strains.</title>
        <authorList>
            <person name="Klenk H.-P."/>
        </authorList>
    </citation>
    <scope>NUCLEOTIDE SEQUENCE [LARGE SCALE GENOMIC DNA]</scope>
    <source>
        <strain evidence="3 4">DSM 46659</strain>
    </source>
</reference>
<feature type="transmembrane region" description="Helical" evidence="2">
    <location>
        <begin position="47"/>
        <end position="68"/>
    </location>
</feature>
<feature type="transmembrane region" description="Helical" evidence="2">
    <location>
        <begin position="128"/>
        <end position="147"/>
    </location>
</feature>
<organism evidence="3 4">
    <name type="scientific">Nocardiopsis mwathae</name>
    <dbReference type="NCBI Taxonomy" id="1472723"/>
    <lineage>
        <taxon>Bacteria</taxon>
        <taxon>Bacillati</taxon>
        <taxon>Actinomycetota</taxon>
        <taxon>Actinomycetes</taxon>
        <taxon>Streptosporangiales</taxon>
        <taxon>Nocardiopsidaceae</taxon>
        <taxon>Nocardiopsis</taxon>
    </lineage>
</organism>
<feature type="compositionally biased region" description="Low complexity" evidence="1">
    <location>
        <begin position="156"/>
        <end position="175"/>
    </location>
</feature>